<evidence type="ECO:0000256" key="2">
    <source>
        <dbReference type="ARBA" id="ARBA00010401"/>
    </source>
</evidence>
<keyword evidence="4" id="KW-0808">Transferase</keyword>
<dbReference type="CDD" id="cd04193">
    <property type="entry name" value="UDPGlcNAc_PPase"/>
    <property type="match status" value="1"/>
</dbReference>
<dbReference type="Proteomes" id="UP001152799">
    <property type="component" value="Chromosome 6"/>
</dbReference>
<evidence type="ECO:0000256" key="7">
    <source>
        <dbReference type="SAM" id="MobiDB-lite"/>
    </source>
</evidence>
<feature type="compositionally biased region" description="Basic and acidic residues" evidence="7">
    <location>
        <begin position="473"/>
        <end position="487"/>
    </location>
</feature>
<dbReference type="OrthoDB" id="532420at2759"/>
<evidence type="ECO:0000256" key="3">
    <source>
        <dbReference type="ARBA" id="ARBA00012457"/>
    </source>
</evidence>
<dbReference type="GO" id="GO:0003977">
    <property type="term" value="F:UDP-N-acetylglucosamine diphosphorylase activity"/>
    <property type="evidence" value="ECO:0007669"/>
    <property type="project" value="UniProtKB-EC"/>
</dbReference>
<evidence type="ECO:0000256" key="1">
    <source>
        <dbReference type="ARBA" id="ARBA00005208"/>
    </source>
</evidence>
<dbReference type="InterPro" id="IPR002618">
    <property type="entry name" value="UDPGP_fam"/>
</dbReference>
<keyword evidence="9" id="KW-1185">Reference proteome</keyword>
<dbReference type="PANTHER" id="PTHR11952:SF2">
    <property type="entry name" value="LD24639P"/>
    <property type="match status" value="1"/>
</dbReference>
<dbReference type="Gene3D" id="3.90.550.10">
    <property type="entry name" value="Spore Coat Polysaccharide Biosynthesis Protein SpsA, Chain A"/>
    <property type="match status" value="1"/>
</dbReference>
<dbReference type="EMBL" id="OU892282">
    <property type="protein sequence ID" value="CAG9770749.1"/>
    <property type="molecule type" value="Genomic_DNA"/>
</dbReference>
<dbReference type="GO" id="GO:0006048">
    <property type="term" value="P:UDP-N-acetylglucosamine biosynthetic process"/>
    <property type="evidence" value="ECO:0007669"/>
    <property type="project" value="TreeGrafter"/>
</dbReference>
<dbReference type="InterPro" id="IPR039741">
    <property type="entry name" value="UDP-sugar_pyrophosphorylase"/>
</dbReference>
<evidence type="ECO:0000256" key="4">
    <source>
        <dbReference type="ARBA" id="ARBA00022679"/>
    </source>
</evidence>
<evidence type="ECO:0000313" key="8">
    <source>
        <dbReference type="EMBL" id="CAG9770749.1"/>
    </source>
</evidence>
<sequence>MEGLEELKKLLEECNQSHLLRYWSQLSEDQKKEFLEKLKNIDFKEAQRMWEKAHEDLDKSNQLSDDHLSPVDVQVENDTAPDLLEEYRNIGYEAISNNQVAVIVLAGGQGTRLGMPYPKGMCPTGIPSGKSLFQLQAERLRKLMELVKKKTGKEGTIYWYIMTSETTHAATTRFLEQYRYFDLKKDNIRLFKQTQIPCFNFEGKILLEEKDGVAMTPDGNGGIYKALKDNEIFEDMDKKGIKYVHVHSVDNILIKVADPVFIGKCIKDNIDCGLKVIKKTDPEEPLGIVVKVKDQVQVVEYSQIPENTASLLKSTKTAEEGLFFNAGNICNHFFTTDFLKKVSTEHADDMTLHIAKKTVTQIGPDGDKIWSPTPNCIKIEKFIFDVIGFSQNCLVWQIERSQEFSPIKNSDDTNKDCFFTAAKDLMALHKTWVEKVGSECQGLGVEVSPLLSYAGEGLSHLSGKTYEEEDELRAENEEDHFSSDSWD</sequence>
<organism evidence="8 9">
    <name type="scientific">Ceutorhynchus assimilis</name>
    <name type="common">cabbage seed weevil</name>
    <dbReference type="NCBI Taxonomy" id="467358"/>
    <lineage>
        <taxon>Eukaryota</taxon>
        <taxon>Metazoa</taxon>
        <taxon>Ecdysozoa</taxon>
        <taxon>Arthropoda</taxon>
        <taxon>Hexapoda</taxon>
        <taxon>Insecta</taxon>
        <taxon>Pterygota</taxon>
        <taxon>Neoptera</taxon>
        <taxon>Endopterygota</taxon>
        <taxon>Coleoptera</taxon>
        <taxon>Polyphaga</taxon>
        <taxon>Cucujiformia</taxon>
        <taxon>Curculionidae</taxon>
        <taxon>Ceutorhynchinae</taxon>
        <taxon>Ceutorhynchus</taxon>
    </lineage>
</organism>
<dbReference type="SUPFAM" id="SSF53448">
    <property type="entry name" value="Nucleotide-diphospho-sugar transferases"/>
    <property type="match status" value="1"/>
</dbReference>
<keyword evidence="5" id="KW-0548">Nucleotidyltransferase</keyword>
<dbReference type="Pfam" id="PF01704">
    <property type="entry name" value="UDPGP"/>
    <property type="match status" value="1"/>
</dbReference>
<reference evidence="8" key="1">
    <citation type="submission" date="2022-01" db="EMBL/GenBank/DDBJ databases">
        <authorList>
            <person name="King R."/>
        </authorList>
    </citation>
    <scope>NUCLEOTIDE SEQUENCE</scope>
</reference>
<proteinExistence type="inferred from homology"/>
<gene>
    <name evidence="8" type="ORF">CEUTPL_LOCUS11195</name>
</gene>
<evidence type="ECO:0000313" key="9">
    <source>
        <dbReference type="Proteomes" id="UP001152799"/>
    </source>
</evidence>
<comment type="pathway">
    <text evidence="1">Nucleotide-sugar biosynthesis; UDP-N-acetyl-alpha-D-glucosamine biosynthesis; UDP-N-acetyl-alpha-D-glucosamine from N-acetyl-alpha-D-glucosamine 1-phosphate: step 1/1.</text>
</comment>
<dbReference type="AlphaFoldDB" id="A0A9N9MWY5"/>
<comment type="similarity">
    <text evidence="2">Belongs to the UDPGP type 1 family.</text>
</comment>
<comment type="catalytic activity">
    <reaction evidence="6">
        <text>N-acetyl-alpha-D-glucosamine 1-phosphate + UTP + H(+) = UDP-N-acetyl-alpha-D-glucosamine + diphosphate</text>
        <dbReference type="Rhea" id="RHEA:13509"/>
        <dbReference type="ChEBI" id="CHEBI:15378"/>
        <dbReference type="ChEBI" id="CHEBI:33019"/>
        <dbReference type="ChEBI" id="CHEBI:46398"/>
        <dbReference type="ChEBI" id="CHEBI:57705"/>
        <dbReference type="ChEBI" id="CHEBI:57776"/>
        <dbReference type="EC" id="2.7.7.23"/>
    </reaction>
</comment>
<dbReference type="InterPro" id="IPR029044">
    <property type="entry name" value="Nucleotide-diphossugar_trans"/>
</dbReference>
<name>A0A9N9MWY5_9CUCU</name>
<dbReference type="PANTHER" id="PTHR11952">
    <property type="entry name" value="UDP- GLUCOSE PYROPHOSPHORYLASE"/>
    <property type="match status" value="1"/>
</dbReference>
<evidence type="ECO:0000256" key="6">
    <source>
        <dbReference type="ARBA" id="ARBA00048493"/>
    </source>
</evidence>
<evidence type="ECO:0000256" key="5">
    <source>
        <dbReference type="ARBA" id="ARBA00022695"/>
    </source>
</evidence>
<dbReference type="EC" id="2.7.7.23" evidence="3"/>
<protein>
    <recommendedName>
        <fullName evidence="3">UDP-N-acetylglucosamine diphosphorylase</fullName>
        <ecNumber evidence="3">2.7.7.23</ecNumber>
    </recommendedName>
</protein>
<feature type="region of interest" description="Disordered" evidence="7">
    <location>
        <begin position="465"/>
        <end position="487"/>
    </location>
</feature>
<accession>A0A9N9MWY5</accession>